<keyword evidence="3" id="KW-1185">Reference proteome</keyword>
<comment type="subcellular location">
    <subcellularLocation>
        <location evidence="1">Secreted</location>
        <location evidence="1">Extracellular space</location>
        <location evidence="1">Apoplast</location>
    </subcellularLocation>
</comment>
<proteinExistence type="inferred from homology"/>
<dbReference type="Proteomes" id="UP000017836">
    <property type="component" value="Unassembled WGS sequence"/>
</dbReference>
<feature type="signal peptide" evidence="1">
    <location>
        <begin position="1"/>
        <end position="27"/>
    </location>
</feature>
<dbReference type="Gramene" id="ERN13396">
    <property type="protein sequence ID" value="ERN13396"/>
    <property type="gene ID" value="AMTR_s00041p00175010"/>
</dbReference>
<keyword evidence="1" id="KW-0964">Secreted</keyword>
<comment type="similarity">
    <text evidence="1">Belongs to the plant dirigent protein family.</text>
</comment>
<evidence type="ECO:0000313" key="3">
    <source>
        <dbReference type="Proteomes" id="UP000017836"/>
    </source>
</evidence>
<dbReference type="EMBL" id="KI392588">
    <property type="protein sequence ID" value="ERN13396.1"/>
    <property type="molecule type" value="Genomic_DNA"/>
</dbReference>
<dbReference type="InterPro" id="IPR004265">
    <property type="entry name" value="Dirigent"/>
</dbReference>
<accession>W1PZB4</accession>
<gene>
    <name evidence="2" type="ORF">AMTR_s00041p00175010</name>
</gene>
<comment type="function">
    <text evidence="1">Dirigent proteins impart stereoselectivity on the phenoxy radical-coupling reaction, yielding optically active lignans from two molecules of coniferyl alcohol in the biosynthesis of lignans, flavonolignans, and alkaloids and thus plays a central role in plant secondary metabolism.</text>
</comment>
<keyword evidence="1" id="KW-0052">Apoplast</keyword>
<dbReference type="Pfam" id="PF03018">
    <property type="entry name" value="Dirigent"/>
    <property type="match status" value="1"/>
</dbReference>
<evidence type="ECO:0000256" key="1">
    <source>
        <dbReference type="RuleBase" id="RU363099"/>
    </source>
</evidence>
<name>W1PZB4_AMBTC</name>
<dbReference type="PANTHER" id="PTHR21495">
    <property type="entry name" value="NUCLEOPORIN-RELATED"/>
    <property type="match status" value="1"/>
</dbReference>
<dbReference type="AlphaFoldDB" id="W1PZB4"/>
<dbReference type="OMA" id="HGICQAK"/>
<dbReference type="HOGENOM" id="CLU_087111_7_2_1"/>
<evidence type="ECO:0000313" key="2">
    <source>
        <dbReference type="EMBL" id="ERN13396.1"/>
    </source>
</evidence>
<feature type="chain" id="PRO_5008194106" description="Dirigent protein" evidence="1">
    <location>
        <begin position="28"/>
        <end position="116"/>
    </location>
</feature>
<reference evidence="3" key="1">
    <citation type="journal article" date="2013" name="Science">
        <title>The Amborella genome and the evolution of flowering plants.</title>
        <authorList>
            <consortium name="Amborella Genome Project"/>
        </authorList>
    </citation>
    <scope>NUCLEOTIDE SEQUENCE [LARGE SCALE GENOMIC DNA]</scope>
</reference>
<comment type="subunit">
    <text evidence="1">Homodimer.</text>
</comment>
<sequence length="116" mass="12189">MRGNTALATGMASFLGAFLLLHGICQAKLGLGEPKVSRIEFHLHDLLFAEKPMAVVVAEANTTKASPTLFGAVVIVDDPMTEGPELTSKVIGKAQGVYALSSQSEISLGGTQFCIR</sequence>
<dbReference type="GO" id="GO:0048046">
    <property type="term" value="C:apoplast"/>
    <property type="evidence" value="ECO:0007669"/>
    <property type="project" value="UniProtKB-SubCell"/>
</dbReference>
<organism evidence="2 3">
    <name type="scientific">Amborella trichopoda</name>
    <dbReference type="NCBI Taxonomy" id="13333"/>
    <lineage>
        <taxon>Eukaryota</taxon>
        <taxon>Viridiplantae</taxon>
        <taxon>Streptophyta</taxon>
        <taxon>Embryophyta</taxon>
        <taxon>Tracheophyta</taxon>
        <taxon>Spermatophyta</taxon>
        <taxon>Magnoliopsida</taxon>
        <taxon>Amborellales</taxon>
        <taxon>Amborellaceae</taxon>
        <taxon>Amborella</taxon>
    </lineage>
</organism>
<protein>
    <recommendedName>
        <fullName evidence="1">Dirigent protein</fullName>
    </recommendedName>
</protein>
<keyword evidence="1" id="KW-0732">Signal</keyword>